<feature type="region of interest" description="Disordered" evidence="3">
    <location>
        <begin position="402"/>
        <end position="431"/>
    </location>
</feature>
<dbReference type="HOGENOM" id="CLU_000604_45_1_1"/>
<dbReference type="Proteomes" id="UP000030752">
    <property type="component" value="Unassembled WGS sequence"/>
</dbReference>
<keyword evidence="1" id="KW-0547">Nucleotide-binding</keyword>
<dbReference type="EMBL" id="KB822719">
    <property type="protein sequence ID" value="ETN41781.1"/>
    <property type="molecule type" value="Genomic_DNA"/>
</dbReference>
<dbReference type="STRING" id="1220924.W2RZ54"/>
<evidence type="ECO:0000313" key="6">
    <source>
        <dbReference type="Proteomes" id="UP000030752"/>
    </source>
</evidence>
<dbReference type="InterPro" id="IPR050334">
    <property type="entry name" value="Molybdenum_import_ModC"/>
</dbReference>
<feature type="domain" description="ABC transporter" evidence="4">
    <location>
        <begin position="83"/>
        <end position="302"/>
    </location>
</feature>
<keyword evidence="2" id="KW-0067">ATP-binding</keyword>
<evidence type="ECO:0000313" key="5">
    <source>
        <dbReference type="EMBL" id="ETN41781.1"/>
    </source>
</evidence>
<gene>
    <name evidence="5" type="ORF">HMPREF1541_03718</name>
</gene>
<evidence type="ECO:0000259" key="4">
    <source>
        <dbReference type="PROSITE" id="PS50893"/>
    </source>
</evidence>
<dbReference type="SUPFAM" id="SSF52540">
    <property type="entry name" value="P-loop containing nucleoside triphosphate hydrolases"/>
    <property type="match status" value="2"/>
</dbReference>
<feature type="domain" description="ABC transporter" evidence="4">
    <location>
        <begin position="439"/>
        <end position="762"/>
    </location>
</feature>
<dbReference type="GO" id="GO:0016887">
    <property type="term" value="F:ATP hydrolysis activity"/>
    <property type="evidence" value="ECO:0007669"/>
    <property type="project" value="InterPro"/>
</dbReference>
<sequence>MRRTLALLASSAASARPELIRIRNATFFREHPTSVGDAATNPPLFQNLNFSLSATKVGDETTRKDEHWAVIAANDGTTFLDVLRGSHICLPPNSRTYPYLSSEDIDRKDHRLRIPSRAIQYVGFMPGKGKSQGSGIQGAYLSARYESHREETDWSVQQYLKGETELNPLENKHGSHIDDRLLSRVVADLRLENLLSMPVSNLSNGQTRRSRIAKALLGNPELLLLDDPFMGLDPPTLVRLSPILRDLAYNSSPLLLLALRPQDPIPDWITHLAILGHNNTVPFIGAKADVLFAQHHWANIYGNSDPNHPAPPTARNAADQLAQIYGPPLQDVGTSLTDKGVVQYDATSTFSPASDAVPGGDDGEDESADLTTEQRARVHQIKAVTESRLRYLWSLVARPPSRFTTSTREPASGIQCDAVSSTESSGLEAPRRQLGEPVIELESVVVKYGDKVVLGHSPPQSGFTAPGLNLSIYQGSRLALLGPNGSGKTTFLSLLTSDHPQSYSLPIKFFGRPRLPEPGKPGLSLWEIQSRIGHSAPEVHAFFPKRLSIRQTLESAWAETYISKPKLSYERDEMVDAFLRWWEPELRQDRATISAPGEAYHKKFRDVSSGSRLDRSRTIKSLVESSYPPYITLQTPFGKSPAEDAEHRSLGGVDWAEDKDTHSFGMLPFGTQRLLLLLRAMIKQPDILILDEAFSGLSADVRDKAMCFLEYGETKFLINQPDLDAVRLGMYEKPTAHDRRPWDNHRVDIQRLVHANNLELSKVLANRSRSGGYDELLERSKEELLQQAQNFGRELGNGTRWVTNTEVRDYRFKGLTDRQAMVVVSHVKEEVPVICDEWVRLPGEEEVQQGKSVEMGWVGRGGIARQWSNVWGIA</sequence>
<organism evidence="5 6">
    <name type="scientific">Cyphellophora europaea (strain CBS 101466)</name>
    <name type="common">Phialophora europaea</name>
    <dbReference type="NCBI Taxonomy" id="1220924"/>
    <lineage>
        <taxon>Eukaryota</taxon>
        <taxon>Fungi</taxon>
        <taxon>Dikarya</taxon>
        <taxon>Ascomycota</taxon>
        <taxon>Pezizomycotina</taxon>
        <taxon>Eurotiomycetes</taxon>
        <taxon>Chaetothyriomycetidae</taxon>
        <taxon>Chaetothyriales</taxon>
        <taxon>Cyphellophoraceae</taxon>
        <taxon>Cyphellophora</taxon>
    </lineage>
</organism>
<dbReference type="RefSeq" id="XP_008716290.1">
    <property type="nucleotide sequence ID" value="XM_008718068.1"/>
</dbReference>
<dbReference type="eggNOG" id="KOG0927">
    <property type="taxonomic scope" value="Eukaryota"/>
</dbReference>
<dbReference type="Pfam" id="PF00005">
    <property type="entry name" value="ABC_tran"/>
    <property type="match status" value="2"/>
</dbReference>
<protein>
    <recommendedName>
        <fullName evidence="4">ABC transporter domain-containing protein</fullName>
    </recommendedName>
</protein>
<dbReference type="InterPro" id="IPR003593">
    <property type="entry name" value="AAA+_ATPase"/>
</dbReference>
<dbReference type="PANTHER" id="PTHR43514:SF4">
    <property type="entry name" value="ABC TRANSPORTER I FAMILY MEMBER 10"/>
    <property type="match status" value="1"/>
</dbReference>
<dbReference type="InterPro" id="IPR027417">
    <property type="entry name" value="P-loop_NTPase"/>
</dbReference>
<evidence type="ECO:0000256" key="1">
    <source>
        <dbReference type="ARBA" id="ARBA00022741"/>
    </source>
</evidence>
<dbReference type="GO" id="GO:0005524">
    <property type="term" value="F:ATP binding"/>
    <property type="evidence" value="ECO:0007669"/>
    <property type="project" value="UniProtKB-KW"/>
</dbReference>
<dbReference type="AlphaFoldDB" id="W2RZ54"/>
<dbReference type="InParanoid" id="W2RZ54"/>
<dbReference type="GO" id="GO:0005739">
    <property type="term" value="C:mitochondrion"/>
    <property type="evidence" value="ECO:0007669"/>
    <property type="project" value="TreeGrafter"/>
</dbReference>
<dbReference type="InterPro" id="IPR003439">
    <property type="entry name" value="ABC_transporter-like_ATP-bd"/>
</dbReference>
<keyword evidence="6" id="KW-1185">Reference proteome</keyword>
<dbReference type="GeneID" id="19971057"/>
<name>W2RZ54_CYPE1</name>
<feature type="region of interest" description="Disordered" evidence="3">
    <location>
        <begin position="349"/>
        <end position="374"/>
    </location>
</feature>
<dbReference type="OrthoDB" id="10255969at2759"/>
<dbReference type="Gene3D" id="3.40.50.300">
    <property type="entry name" value="P-loop containing nucleotide triphosphate hydrolases"/>
    <property type="match status" value="2"/>
</dbReference>
<proteinExistence type="predicted"/>
<reference evidence="5 6" key="1">
    <citation type="submission" date="2013-03" db="EMBL/GenBank/DDBJ databases">
        <title>The Genome Sequence of Phialophora europaea CBS 101466.</title>
        <authorList>
            <consortium name="The Broad Institute Genomics Platform"/>
            <person name="Cuomo C."/>
            <person name="de Hoog S."/>
            <person name="Gorbushina A."/>
            <person name="Walker B."/>
            <person name="Young S.K."/>
            <person name="Zeng Q."/>
            <person name="Gargeya S."/>
            <person name="Fitzgerald M."/>
            <person name="Haas B."/>
            <person name="Abouelleil A."/>
            <person name="Allen A.W."/>
            <person name="Alvarado L."/>
            <person name="Arachchi H.M."/>
            <person name="Berlin A.M."/>
            <person name="Chapman S.B."/>
            <person name="Gainer-Dewar J."/>
            <person name="Goldberg J."/>
            <person name="Griggs A."/>
            <person name="Gujja S."/>
            <person name="Hansen M."/>
            <person name="Howarth C."/>
            <person name="Imamovic A."/>
            <person name="Ireland A."/>
            <person name="Larimer J."/>
            <person name="McCowan C."/>
            <person name="Murphy C."/>
            <person name="Pearson M."/>
            <person name="Poon T.W."/>
            <person name="Priest M."/>
            <person name="Roberts A."/>
            <person name="Saif S."/>
            <person name="Shea T."/>
            <person name="Sisk P."/>
            <person name="Sykes S."/>
            <person name="Wortman J."/>
            <person name="Nusbaum C."/>
            <person name="Birren B."/>
        </authorList>
    </citation>
    <scope>NUCLEOTIDE SEQUENCE [LARGE SCALE GENOMIC DNA]</scope>
    <source>
        <strain evidence="5 6">CBS 101466</strain>
    </source>
</reference>
<evidence type="ECO:0000256" key="3">
    <source>
        <dbReference type="SAM" id="MobiDB-lite"/>
    </source>
</evidence>
<dbReference type="FunCoup" id="W2RZ54">
    <property type="interactions" value="46"/>
</dbReference>
<dbReference type="CDD" id="cd00267">
    <property type="entry name" value="ABC_ATPase"/>
    <property type="match status" value="1"/>
</dbReference>
<accession>W2RZ54</accession>
<dbReference type="PROSITE" id="PS50893">
    <property type="entry name" value="ABC_TRANSPORTER_2"/>
    <property type="match status" value="2"/>
</dbReference>
<dbReference type="VEuPathDB" id="FungiDB:HMPREF1541_03718"/>
<evidence type="ECO:0000256" key="2">
    <source>
        <dbReference type="ARBA" id="ARBA00022840"/>
    </source>
</evidence>
<dbReference type="SMART" id="SM00382">
    <property type="entry name" value="AAA"/>
    <property type="match status" value="1"/>
</dbReference>
<dbReference type="PANTHER" id="PTHR43514">
    <property type="entry name" value="ABC TRANSPORTER I FAMILY MEMBER 10"/>
    <property type="match status" value="1"/>
</dbReference>